<evidence type="ECO:0008006" key="3">
    <source>
        <dbReference type="Google" id="ProtNLM"/>
    </source>
</evidence>
<dbReference type="HOGENOM" id="CLU_2131168_0_0_10"/>
<organism evidence="1 2">
    <name type="scientific">Fermentimonas caenicola</name>
    <dbReference type="NCBI Taxonomy" id="1562970"/>
    <lineage>
        <taxon>Bacteria</taxon>
        <taxon>Pseudomonadati</taxon>
        <taxon>Bacteroidota</taxon>
        <taxon>Bacteroidia</taxon>
        <taxon>Bacteroidales</taxon>
        <taxon>Dysgonomonadaceae</taxon>
        <taxon>Fermentimonas</taxon>
    </lineage>
</organism>
<gene>
    <name evidence="1" type="ORF">ING2E5B_1494</name>
</gene>
<dbReference type="Gene3D" id="3.10.450.50">
    <property type="match status" value="1"/>
</dbReference>
<dbReference type="KEGG" id="pbt:ING2E5B_1494"/>
<dbReference type="SUPFAM" id="SSF54427">
    <property type="entry name" value="NTF2-like"/>
    <property type="match status" value="1"/>
</dbReference>
<dbReference type="Proteomes" id="UP000032417">
    <property type="component" value="Chromosome 1"/>
</dbReference>
<dbReference type="InterPro" id="IPR032710">
    <property type="entry name" value="NTF2-like_dom_sf"/>
</dbReference>
<keyword evidence="2" id="KW-1185">Reference proteome</keyword>
<sequence>MSSDIHNKLIEEIRRAWEELDADILEPYLSDDLHYYSWWAMVDVHSKASYLAYIVDRFQTYKDNGTHPLVKLGINKNDGEYAVALQLGDDVPTLIRIKEENGKIKEMWMQPAD</sequence>
<dbReference type="EMBL" id="LN515532">
    <property type="protein sequence ID" value="CEA16242.1"/>
    <property type="molecule type" value="Genomic_DNA"/>
</dbReference>
<dbReference type="AlphaFoldDB" id="A0A098C2X5"/>
<protein>
    <recommendedName>
        <fullName evidence="3">SnoaL-like domain-containing protein</fullName>
    </recommendedName>
</protein>
<name>A0A098C2X5_9BACT</name>
<reference evidence="1 2" key="1">
    <citation type="submission" date="2014-08" db="EMBL/GenBank/DDBJ databases">
        <authorList>
            <person name="Wibberg D."/>
        </authorList>
    </citation>
    <scope>NUCLEOTIDE SEQUENCE [LARGE SCALE GENOMIC DNA]</scope>
    <source>
        <strain evidence="2">ING2-E5B</strain>
    </source>
</reference>
<accession>A0A098C2X5</accession>
<evidence type="ECO:0000313" key="2">
    <source>
        <dbReference type="Proteomes" id="UP000032417"/>
    </source>
</evidence>
<evidence type="ECO:0000313" key="1">
    <source>
        <dbReference type="EMBL" id="CEA16242.1"/>
    </source>
</evidence>
<dbReference type="STRING" id="1562970.ING2E5B_1494"/>
<proteinExistence type="predicted"/>